<dbReference type="PANTHER" id="PTHR12858">
    <property type="entry name" value="RIBOSOME BIOGENESIS PROTEIN"/>
    <property type="match status" value="1"/>
</dbReference>
<dbReference type="OrthoDB" id="10260897at2759"/>
<comment type="caution">
    <text evidence="13">The sequence shown here is derived from an EMBL/GenBank/DDBJ whole genome shotgun (WGS) entry which is preliminary data.</text>
</comment>
<evidence type="ECO:0000256" key="7">
    <source>
        <dbReference type="ARBA" id="ARBA00023134"/>
    </source>
</evidence>
<reference evidence="13 14" key="1">
    <citation type="journal article" date="2017" name="Curr. Biol.">
        <title>Genome architecture and evolution of a unichromosomal asexual nematode.</title>
        <authorList>
            <person name="Fradin H."/>
            <person name="Zegar C."/>
            <person name="Gutwein M."/>
            <person name="Lucas J."/>
            <person name="Kovtun M."/>
            <person name="Corcoran D."/>
            <person name="Baugh L.R."/>
            <person name="Kiontke K."/>
            <person name="Gunsalus K."/>
            <person name="Fitch D.H."/>
            <person name="Piano F."/>
        </authorList>
    </citation>
    <scope>NUCLEOTIDE SEQUENCE [LARGE SCALE GENOMIC DNA]</scope>
    <source>
        <strain evidence="13">PF1309</strain>
    </source>
</reference>
<dbReference type="GO" id="GO:0034511">
    <property type="term" value="F:U3 snoRNA binding"/>
    <property type="evidence" value="ECO:0007669"/>
    <property type="project" value="TreeGrafter"/>
</dbReference>
<keyword evidence="7" id="KW-0342">GTP-binding</keyword>
<dbReference type="PANTHER" id="PTHR12858:SF2">
    <property type="entry name" value="RIBOSOME BIOGENESIS PROTEIN BMS1 HOMOLOG"/>
    <property type="match status" value="1"/>
</dbReference>
<evidence type="ECO:0000256" key="11">
    <source>
        <dbReference type="SAM" id="MobiDB-lite"/>
    </source>
</evidence>
<feature type="compositionally biased region" description="Acidic residues" evidence="11">
    <location>
        <begin position="497"/>
        <end position="509"/>
    </location>
</feature>
<dbReference type="Pfam" id="PF08142">
    <property type="entry name" value="AARP2CN"/>
    <property type="match status" value="1"/>
</dbReference>
<comment type="similarity">
    <text evidence="10">Belongs to the TRAFAC class translation factor GTPase superfamily. Bms1-like GTPase family. BMS1 subfamily.</text>
</comment>
<dbReference type="SMART" id="SM01362">
    <property type="entry name" value="DUF663"/>
    <property type="match status" value="1"/>
</dbReference>
<evidence type="ECO:0000256" key="1">
    <source>
        <dbReference type="ARBA" id="ARBA00004604"/>
    </source>
</evidence>
<evidence type="ECO:0000256" key="9">
    <source>
        <dbReference type="ARBA" id="ARBA00049117"/>
    </source>
</evidence>
<protein>
    <recommendedName>
        <fullName evidence="12">Bms1-type G domain-containing protein</fullName>
    </recommendedName>
</protein>
<feature type="compositionally biased region" description="Acidic residues" evidence="11">
    <location>
        <begin position="407"/>
        <end position="447"/>
    </location>
</feature>
<dbReference type="SUPFAM" id="SSF52540">
    <property type="entry name" value="P-loop containing nucleoside triphosphate hydrolases"/>
    <property type="match status" value="1"/>
</dbReference>
<dbReference type="GO" id="GO:0003924">
    <property type="term" value="F:GTPase activity"/>
    <property type="evidence" value="ECO:0007669"/>
    <property type="project" value="TreeGrafter"/>
</dbReference>
<feature type="region of interest" description="Disordered" evidence="11">
    <location>
        <begin position="537"/>
        <end position="589"/>
    </location>
</feature>
<dbReference type="GO" id="GO:0005525">
    <property type="term" value="F:GTP binding"/>
    <property type="evidence" value="ECO:0007669"/>
    <property type="project" value="UniProtKB-KW"/>
</dbReference>
<evidence type="ECO:0000256" key="3">
    <source>
        <dbReference type="ARBA" id="ARBA00022553"/>
    </source>
</evidence>
<dbReference type="InterPro" id="IPR037875">
    <property type="entry name" value="Bms1_N"/>
</dbReference>
<dbReference type="Pfam" id="PF04950">
    <property type="entry name" value="RIBIOP_C"/>
    <property type="match status" value="1"/>
</dbReference>
<evidence type="ECO:0000313" key="13">
    <source>
        <dbReference type="EMBL" id="PAV61468.1"/>
    </source>
</evidence>
<dbReference type="Gene3D" id="3.40.50.300">
    <property type="entry name" value="P-loop containing nucleotide triphosphate hydrolases"/>
    <property type="match status" value="1"/>
</dbReference>
<evidence type="ECO:0000313" key="14">
    <source>
        <dbReference type="Proteomes" id="UP000218231"/>
    </source>
</evidence>
<evidence type="ECO:0000256" key="10">
    <source>
        <dbReference type="ARBA" id="ARBA00061391"/>
    </source>
</evidence>
<dbReference type="InterPro" id="IPR030387">
    <property type="entry name" value="G_Bms1/Tsr1_dom"/>
</dbReference>
<keyword evidence="2" id="KW-0690">Ribosome biogenesis</keyword>
<evidence type="ECO:0000256" key="6">
    <source>
        <dbReference type="ARBA" id="ARBA00022840"/>
    </source>
</evidence>
<accession>A0A2A2JI70</accession>
<dbReference type="FunFam" id="3.40.50.300:FF:000105">
    <property type="entry name" value="BMS1 ribosome biogenesis factor"/>
    <property type="match status" value="1"/>
</dbReference>
<sequence length="1021" mass="116904">MGKTTDGLDFSKQKNKAHRDHKVGGKVKKLKEASKVKGNNPKAFTFNSYNKARKAIHRGADLNERKRHLLMMDRKPVDPPPIIIGIVGPSKVGKTTLLRGLVKHYVRGGLGELKGPVTVVSGKQRRLQFIEVNNNINDMIDIAKVADLILLLVDASYGFEMETFEFLNICQVHGMPRIMGILNHLDQLDGISKVNKTKKILKHRFWTELYQGSKLFYLSGLVHGYYKKNELHNLLRFISVMKFRPMVWKDAHPYILCDRFEEITDPEELRKDPKIDRSICLYGWVHGAHLKNHSFVHIPGVGDVKIKEVTTLPDPCPLPDKQKRRALNEKEKLIYASFSGVGGIVYDKDAIYIDTKGVQSVNKKRDGLMESLEGMKAGIDVKLQEAPLRLTSDSVATLHNDGMGSEGLEDEDQDDEERQSDEGDMEEDIWNTSDLEDEEDFEEDSESEGQTPDFSNPEKPLKLTEFSDDWGKLAEKAIEQYAPKKQTKLNWMRKVYDEDEDDQQSDGEDEKSLAGGLFVIKKAKKKSINDMFHTKIQALPTFNKAVSDELDSDSEEDDSEGSDMDEEKEDQNEDLKPEVKEGEEPKMSALEKAELAARERRAEEKVKLKQRFNDEYDESSKFYNQLKNEMSSQAEMNKTIFDGLSEEEREKIEGFRAGRYVRVEFDNVPCEFVQNFDPTVPYIIGGLLPGEQNIGVIQGRIKRHRWHERILKSRDPLIVSCGWRRFQTIAIYSMQEHNMRLRFLKYTPEHMHCNVSFWGPITAQNTGFLAVQDVSDNTPGYRIIATGVILDLDKSTQIMKKLKLIGTPEKVFKKSAFIKGMFNTQLEAVKFEGASVRTVSGIRGQIKKAMREPVGQVRATFEDKILMKDIVFLRSWVTVSIPHFYTSVISHLLPRGETWQGMRTVGKLRHDLGIKPEQKEDSLYKEKDALVAKHTALILEPEESKRLRLLKMLKSIHKTDHIKGEIDKKNYKRKKALEEKVFEEKREKNIKACKKAVARKLTQREQAKLKKAMGKEPATSS</sequence>
<feature type="compositionally biased region" description="Acidic residues" evidence="11">
    <location>
        <begin position="548"/>
        <end position="572"/>
    </location>
</feature>
<gene>
    <name evidence="13" type="ORF">WR25_11316</name>
</gene>
<dbReference type="STRING" id="2018661.A0A2A2JI70"/>
<comment type="catalytic activity">
    <reaction evidence="9">
        <text>GTP + H2O = GDP + phosphate + H(+)</text>
        <dbReference type="Rhea" id="RHEA:19669"/>
        <dbReference type="ChEBI" id="CHEBI:15377"/>
        <dbReference type="ChEBI" id="CHEBI:15378"/>
        <dbReference type="ChEBI" id="CHEBI:37565"/>
        <dbReference type="ChEBI" id="CHEBI:43474"/>
        <dbReference type="ChEBI" id="CHEBI:58189"/>
    </reaction>
    <physiologicalReaction direction="left-to-right" evidence="9">
        <dbReference type="Rhea" id="RHEA:19670"/>
    </physiologicalReaction>
</comment>
<feature type="region of interest" description="Disordered" evidence="11">
    <location>
        <begin position="397"/>
        <end position="463"/>
    </location>
</feature>
<organism evidence="13 14">
    <name type="scientific">Diploscapter pachys</name>
    <dbReference type="NCBI Taxonomy" id="2018661"/>
    <lineage>
        <taxon>Eukaryota</taxon>
        <taxon>Metazoa</taxon>
        <taxon>Ecdysozoa</taxon>
        <taxon>Nematoda</taxon>
        <taxon>Chromadorea</taxon>
        <taxon>Rhabditida</taxon>
        <taxon>Rhabditina</taxon>
        <taxon>Rhabditomorpha</taxon>
        <taxon>Rhabditoidea</taxon>
        <taxon>Rhabditidae</taxon>
        <taxon>Diploscapter</taxon>
    </lineage>
</organism>
<keyword evidence="6" id="KW-0067">ATP-binding</keyword>
<comment type="subcellular location">
    <subcellularLocation>
        <location evidence="1">Nucleus</location>
        <location evidence="1">Nucleolus</location>
    </subcellularLocation>
</comment>
<feature type="compositionally biased region" description="Basic residues" evidence="11">
    <location>
        <begin position="13"/>
        <end position="25"/>
    </location>
</feature>
<dbReference type="AlphaFoldDB" id="A0A2A2JI70"/>
<dbReference type="CDD" id="cd01882">
    <property type="entry name" value="BMS1"/>
    <property type="match status" value="1"/>
</dbReference>
<keyword evidence="5" id="KW-0378">Hydrolase</keyword>
<feature type="domain" description="Bms1-type G" evidence="12">
    <location>
        <begin position="79"/>
        <end position="244"/>
    </location>
</feature>
<evidence type="ECO:0000259" key="12">
    <source>
        <dbReference type="PROSITE" id="PS51714"/>
    </source>
</evidence>
<keyword evidence="4" id="KW-0547">Nucleotide-binding</keyword>
<feature type="region of interest" description="Disordered" evidence="11">
    <location>
        <begin position="1"/>
        <end position="25"/>
    </location>
</feature>
<keyword evidence="3" id="KW-0597">Phosphoprotein</keyword>
<dbReference type="GO" id="GO:0032040">
    <property type="term" value="C:small-subunit processome"/>
    <property type="evidence" value="ECO:0007669"/>
    <property type="project" value="UniProtKB-ARBA"/>
</dbReference>
<dbReference type="GO" id="GO:0000462">
    <property type="term" value="P:maturation of SSU-rRNA from tricistronic rRNA transcript (SSU-rRNA, 5.8S rRNA, LSU-rRNA)"/>
    <property type="evidence" value="ECO:0007669"/>
    <property type="project" value="TreeGrafter"/>
</dbReference>
<dbReference type="EMBL" id="LIAE01010412">
    <property type="protein sequence ID" value="PAV61468.1"/>
    <property type="molecule type" value="Genomic_DNA"/>
</dbReference>
<dbReference type="PROSITE" id="PS51714">
    <property type="entry name" value="G_BMS1"/>
    <property type="match status" value="1"/>
</dbReference>
<evidence type="ECO:0000256" key="8">
    <source>
        <dbReference type="ARBA" id="ARBA00023242"/>
    </source>
</evidence>
<dbReference type="GO" id="GO:0005654">
    <property type="term" value="C:nucleoplasm"/>
    <property type="evidence" value="ECO:0007669"/>
    <property type="project" value="UniProtKB-ARBA"/>
</dbReference>
<dbReference type="SMART" id="SM00785">
    <property type="entry name" value="AARP2CN"/>
    <property type="match status" value="1"/>
</dbReference>
<dbReference type="GO" id="GO:0000479">
    <property type="term" value="P:endonucleolytic cleavage of tricistronic rRNA transcript (SSU-rRNA, 5.8S rRNA, LSU-rRNA)"/>
    <property type="evidence" value="ECO:0007669"/>
    <property type="project" value="TreeGrafter"/>
</dbReference>
<dbReference type="InterPro" id="IPR027417">
    <property type="entry name" value="P-loop_NTPase"/>
</dbReference>
<feature type="compositionally biased region" description="Basic and acidic residues" evidence="11">
    <location>
        <begin position="573"/>
        <end position="589"/>
    </location>
</feature>
<evidence type="ECO:0000256" key="4">
    <source>
        <dbReference type="ARBA" id="ARBA00022741"/>
    </source>
</evidence>
<keyword evidence="14" id="KW-1185">Reference proteome</keyword>
<dbReference type="Proteomes" id="UP000218231">
    <property type="component" value="Unassembled WGS sequence"/>
</dbReference>
<proteinExistence type="inferred from homology"/>
<dbReference type="InterPro" id="IPR012948">
    <property type="entry name" value="AARP2CN"/>
</dbReference>
<evidence type="ECO:0000256" key="2">
    <source>
        <dbReference type="ARBA" id="ARBA00022517"/>
    </source>
</evidence>
<evidence type="ECO:0000256" key="5">
    <source>
        <dbReference type="ARBA" id="ARBA00022801"/>
    </source>
</evidence>
<dbReference type="InterPro" id="IPR007034">
    <property type="entry name" value="BMS1_TSR1_C"/>
</dbReference>
<dbReference type="GO" id="GO:0030686">
    <property type="term" value="C:90S preribosome"/>
    <property type="evidence" value="ECO:0007669"/>
    <property type="project" value="TreeGrafter"/>
</dbReference>
<dbReference type="InterPro" id="IPR039761">
    <property type="entry name" value="Bms1/Tsr1"/>
</dbReference>
<name>A0A2A2JI70_9BILA</name>
<dbReference type="GO" id="GO:0005524">
    <property type="term" value="F:ATP binding"/>
    <property type="evidence" value="ECO:0007669"/>
    <property type="project" value="UniProtKB-KW"/>
</dbReference>
<feature type="region of interest" description="Disordered" evidence="11">
    <location>
        <begin position="487"/>
        <end position="516"/>
    </location>
</feature>
<keyword evidence="8" id="KW-0539">Nucleus</keyword>